<dbReference type="EMBL" id="KU736870">
    <property type="protein sequence ID" value="AMP42219.1"/>
    <property type="molecule type" value="Genomic_DNA"/>
</dbReference>
<protein>
    <submittedName>
        <fullName evidence="2">Sortase family protein</fullName>
    </submittedName>
</protein>
<sequence>MKAATKARVAFAACLALTLSGLALALSLLEFSETAGRVDPSPVASIEQEKDDPFPAVDWDYWKSQNPDVIGWITVPGTGIDLPICQAPASDPTYYLSHDVYRKWNFYGCPYLDADCAEKGFDSPLAMVFGHHMDDGSMFAAMASYSDKAFAQDHCEILLQTPEEKKRLHVAAADVVDTYNEFKRLGFGDRRDFLAWWEETLEGSDMVLDSNATDPESVHAFVTCSYGLWNGHERTIVYAVE</sequence>
<evidence type="ECO:0000313" key="2">
    <source>
        <dbReference type="EMBL" id="AMP42219.1"/>
    </source>
</evidence>
<feature type="chain" id="PRO_5007493286" evidence="1">
    <location>
        <begin position="26"/>
        <end position="241"/>
    </location>
</feature>
<feature type="signal peptide" evidence="1">
    <location>
        <begin position="1"/>
        <end position="25"/>
    </location>
</feature>
<dbReference type="InterPro" id="IPR023365">
    <property type="entry name" value="Sortase_dom-sf"/>
</dbReference>
<reference evidence="2" key="2">
    <citation type="submission" date="2016-02" db="EMBL/GenBank/DDBJ databases">
        <authorList>
            <person name="Wen L."/>
            <person name="He K."/>
            <person name="Yang H."/>
        </authorList>
    </citation>
    <scope>NUCLEOTIDE SEQUENCE</scope>
</reference>
<name>A0A142BVT1_9BACT</name>
<dbReference type="InterPro" id="IPR009835">
    <property type="entry name" value="SrtB"/>
</dbReference>
<keyword evidence="1" id="KW-0732">Signal</keyword>
<evidence type="ECO:0000256" key="1">
    <source>
        <dbReference type="SAM" id="SignalP"/>
    </source>
</evidence>
<proteinExistence type="predicted"/>
<dbReference type="AlphaFoldDB" id="A0A142BVT1"/>
<dbReference type="SUPFAM" id="SSF63817">
    <property type="entry name" value="Sortase"/>
    <property type="match status" value="1"/>
</dbReference>
<dbReference type="CDD" id="cd05826">
    <property type="entry name" value="Sortase_B"/>
    <property type="match status" value="1"/>
</dbReference>
<dbReference type="Gene3D" id="2.40.260.10">
    <property type="entry name" value="Sortase"/>
    <property type="match status" value="1"/>
</dbReference>
<accession>A0A142BVT1</accession>
<organism evidence="2">
    <name type="scientific">uncultured bacterium IN-05</name>
    <dbReference type="NCBI Taxonomy" id="1805583"/>
    <lineage>
        <taxon>Bacteria</taxon>
        <taxon>environmental samples</taxon>
    </lineage>
</organism>
<reference evidence="2" key="1">
    <citation type="journal article" date="2016" name="Appl. Environ. Microbiol.">
        <title>Diversity of the Tetracycline Mobilome within a Chinese Pig Manure Sample.</title>
        <authorList>
            <person name="Leclercq S.O."/>
            <person name="Wang C."/>
            <person name="Zhu Y."/>
            <person name="Wu H."/>
            <person name="Du X."/>
            <person name="Liu Z."/>
            <person name="Feng J."/>
        </authorList>
    </citation>
    <scope>NUCLEOTIDE SEQUENCE</scope>
</reference>